<comment type="caution">
    <text evidence="1">The sequence shown here is derived from an EMBL/GenBank/DDBJ whole genome shotgun (WGS) entry which is preliminary data.</text>
</comment>
<dbReference type="AlphaFoldDB" id="A0A3E4Z741"/>
<evidence type="ECO:0000313" key="1">
    <source>
        <dbReference type="EMBL" id="RGM90349.1"/>
    </source>
</evidence>
<dbReference type="Proteomes" id="UP000260814">
    <property type="component" value="Unassembled WGS sequence"/>
</dbReference>
<proteinExistence type="predicted"/>
<name>A0A3E4Z741_9BACT</name>
<organism evidence="1 2">
    <name type="scientific">Phocaeicola plebeius</name>
    <dbReference type="NCBI Taxonomy" id="310297"/>
    <lineage>
        <taxon>Bacteria</taxon>
        <taxon>Pseudomonadati</taxon>
        <taxon>Bacteroidota</taxon>
        <taxon>Bacteroidia</taxon>
        <taxon>Bacteroidales</taxon>
        <taxon>Bacteroidaceae</taxon>
        <taxon>Phocaeicola</taxon>
    </lineage>
</organism>
<evidence type="ECO:0000313" key="2">
    <source>
        <dbReference type="Proteomes" id="UP000260814"/>
    </source>
</evidence>
<protein>
    <submittedName>
        <fullName evidence="1">Uncharacterized protein</fullName>
    </submittedName>
</protein>
<dbReference type="RefSeq" id="WP_117702143.1">
    <property type="nucleotide sequence ID" value="NZ_QSTW01000013.1"/>
</dbReference>
<accession>A0A3E4Z741</accession>
<dbReference type="EMBL" id="QSTW01000013">
    <property type="protein sequence ID" value="RGM90349.1"/>
    <property type="molecule type" value="Genomic_DNA"/>
</dbReference>
<reference evidence="1 2" key="1">
    <citation type="submission" date="2018-08" db="EMBL/GenBank/DDBJ databases">
        <title>A genome reference for cultivated species of the human gut microbiota.</title>
        <authorList>
            <person name="Zou Y."/>
            <person name="Xue W."/>
            <person name="Luo G."/>
        </authorList>
    </citation>
    <scope>NUCLEOTIDE SEQUENCE [LARGE SCALE GENOMIC DNA]</scope>
    <source>
        <strain evidence="1 2">OM06-2</strain>
    </source>
</reference>
<gene>
    <name evidence="1" type="ORF">DXB87_10640</name>
</gene>
<sequence length="97" mass="11119">MKRSRAVYEQRFHVRHTEIAIGYPEGSVSIACSNLSKSCMQKLMNELVYDGYSATGSVQEDTIYLHEPDPMMCLPDSLKEMIQAKMESMNYEVKFLS</sequence>